<keyword evidence="2 3" id="KW-0808">Transferase</keyword>
<keyword evidence="3" id="KW-0687">Ribonucleoprotein</keyword>
<evidence type="ECO:0000313" key="4">
    <source>
        <dbReference type="Proteomes" id="UP000183994"/>
    </source>
</evidence>
<gene>
    <name evidence="3" type="ORF">SAMN02745216_05218</name>
</gene>
<dbReference type="SUPFAM" id="SSF53335">
    <property type="entry name" value="S-adenosyl-L-methionine-dependent methyltransferases"/>
    <property type="match status" value="1"/>
</dbReference>
<keyword evidence="1 3" id="KW-0489">Methyltransferase</keyword>
<reference evidence="4" key="1">
    <citation type="submission" date="2016-11" db="EMBL/GenBank/DDBJ databases">
        <authorList>
            <person name="Varghese N."/>
            <person name="Submissions S."/>
        </authorList>
    </citation>
    <scope>NUCLEOTIDE SEQUENCE [LARGE SCALE GENOMIC DNA]</scope>
    <source>
        <strain evidence="4">DSM 16219</strain>
    </source>
</reference>
<accession>A0A1M7ASD3</accession>
<dbReference type="GO" id="GO:0032259">
    <property type="term" value="P:methylation"/>
    <property type="evidence" value="ECO:0007669"/>
    <property type="project" value="UniProtKB-KW"/>
</dbReference>
<protein>
    <submittedName>
        <fullName evidence="3">[LSU ribosomal protein L11P]-lysine N-methyltransferase</fullName>
    </submittedName>
</protein>
<dbReference type="GO" id="GO:0005840">
    <property type="term" value="C:ribosome"/>
    <property type="evidence" value="ECO:0007669"/>
    <property type="project" value="UniProtKB-KW"/>
</dbReference>
<evidence type="ECO:0000256" key="1">
    <source>
        <dbReference type="ARBA" id="ARBA00022603"/>
    </source>
</evidence>
<keyword evidence="3" id="KW-0689">Ribosomal protein</keyword>
<proteinExistence type="predicted"/>
<sequence>MECPYKDLFIYYIQGCLKPELELGLGDDFLGNWEEDGYSFLFFSRSAHKTVFDLVRTNPGLLLLLDNYIMPYTQWQQDHDQILDIGGFSVCAPWSDHETPPGKTRLWMDPGVVFGTGTHPTTRDCMLALEILYRDEKPRRVLDLGTGTGLLALAVTALGAESVLAVDLNPLAAKTTARNVELNHMEDRIRTVRGSALDYVQEPADLVVANIHFAVMKEMASDPLFLRGKHFVLSGLLRSEIRDIKDAIKALGAVVQQEWEQESTWFTIMGKGPAG</sequence>
<dbReference type="AlphaFoldDB" id="A0A1M7ASD3"/>
<evidence type="ECO:0000256" key="2">
    <source>
        <dbReference type="ARBA" id="ARBA00022679"/>
    </source>
</evidence>
<organism evidence="3 4">
    <name type="scientific">Desulfatibacillum alkenivorans DSM 16219</name>
    <dbReference type="NCBI Taxonomy" id="1121393"/>
    <lineage>
        <taxon>Bacteria</taxon>
        <taxon>Pseudomonadati</taxon>
        <taxon>Thermodesulfobacteriota</taxon>
        <taxon>Desulfobacteria</taxon>
        <taxon>Desulfobacterales</taxon>
        <taxon>Desulfatibacillaceae</taxon>
        <taxon>Desulfatibacillum</taxon>
    </lineage>
</organism>
<dbReference type="STRING" id="1121393.SAMN02745216_05218"/>
<dbReference type="PANTHER" id="PTHR43648:SF1">
    <property type="entry name" value="ELECTRON TRANSFER FLAVOPROTEIN BETA SUBUNIT LYSINE METHYLTRANSFERASE"/>
    <property type="match status" value="1"/>
</dbReference>
<name>A0A1M7ASD3_9BACT</name>
<dbReference type="InterPro" id="IPR050078">
    <property type="entry name" value="Ribosomal_L11_MeTrfase_PrmA"/>
</dbReference>
<dbReference type="Pfam" id="PF06325">
    <property type="entry name" value="PrmA"/>
    <property type="match status" value="1"/>
</dbReference>
<dbReference type="GO" id="GO:0008276">
    <property type="term" value="F:protein methyltransferase activity"/>
    <property type="evidence" value="ECO:0007669"/>
    <property type="project" value="TreeGrafter"/>
</dbReference>
<dbReference type="EMBL" id="FQZU01000073">
    <property type="protein sequence ID" value="SHL45672.1"/>
    <property type="molecule type" value="Genomic_DNA"/>
</dbReference>
<dbReference type="InterPro" id="IPR029063">
    <property type="entry name" value="SAM-dependent_MTases_sf"/>
</dbReference>
<dbReference type="PANTHER" id="PTHR43648">
    <property type="entry name" value="ELECTRON TRANSFER FLAVOPROTEIN BETA SUBUNIT LYSINE METHYLTRANSFERASE"/>
    <property type="match status" value="1"/>
</dbReference>
<dbReference type="Gene3D" id="3.40.50.150">
    <property type="entry name" value="Vaccinia Virus protein VP39"/>
    <property type="match status" value="1"/>
</dbReference>
<dbReference type="Proteomes" id="UP000183994">
    <property type="component" value="Unassembled WGS sequence"/>
</dbReference>
<evidence type="ECO:0000313" key="3">
    <source>
        <dbReference type="EMBL" id="SHL45672.1"/>
    </source>
</evidence>
<keyword evidence="4" id="KW-1185">Reference proteome</keyword>
<dbReference type="CDD" id="cd02440">
    <property type="entry name" value="AdoMet_MTases"/>
    <property type="match status" value="1"/>
</dbReference>